<feature type="transmembrane region" description="Helical" evidence="6">
    <location>
        <begin position="12"/>
        <end position="36"/>
    </location>
</feature>
<evidence type="ECO:0000256" key="5">
    <source>
        <dbReference type="ARBA" id="ARBA00023136"/>
    </source>
</evidence>
<evidence type="ECO:0000313" key="7">
    <source>
        <dbReference type="Proteomes" id="UP000079169"/>
    </source>
</evidence>
<feature type="transmembrane region" description="Helical" evidence="6">
    <location>
        <begin position="93"/>
        <end position="113"/>
    </location>
</feature>
<dbReference type="InterPro" id="IPR019397">
    <property type="entry name" value="Uncharacterised_TMEM39"/>
</dbReference>
<accession>A0A1S3DLJ6</accession>
<dbReference type="Proteomes" id="UP000079169">
    <property type="component" value="Unplaced"/>
</dbReference>
<dbReference type="RefSeq" id="XP_008483984.2">
    <property type="nucleotide sequence ID" value="XM_008485762.2"/>
</dbReference>
<evidence type="ECO:0000256" key="3">
    <source>
        <dbReference type="ARBA" id="ARBA00022692"/>
    </source>
</evidence>
<dbReference type="STRING" id="121845.A0A1S3DLJ6"/>
<keyword evidence="7" id="KW-1185">Reference proteome</keyword>
<reference evidence="8" key="1">
    <citation type="submission" date="2025-08" db="UniProtKB">
        <authorList>
            <consortium name="RefSeq"/>
        </authorList>
    </citation>
    <scope>IDENTIFICATION</scope>
</reference>
<dbReference type="GeneID" id="103520660"/>
<keyword evidence="4 6" id="KW-1133">Transmembrane helix</keyword>
<proteinExistence type="inferred from homology"/>
<evidence type="ECO:0000256" key="4">
    <source>
        <dbReference type="ARBA" id="ARBA00022989"/>
    </source>
</evidence>
<dbReference type="Pfam" id="PF10271">
    <property type="entry name" value="Tmp39"/>
    <property type="match status" value="2"/>
</dbReference>
<dbReference type="PANTHER" id="PTHR12995:SF4">
    <property type="entry name" value="FI21814P1"/>
    <property type="match status" value="1"/>
</dbReference>
<protein>
    <submittedName>
        <fullName evidence="8">Transmembrane protein 39A-B</fullName>
    </submittedName>
</protein>
<name>A0A1S3DLJ6_DIACI</name>
<feature type="transmembrane region" description="Helical" evidence="6">
    <location>
        <begin position="217"/>
        <end position="245"/>
    </location>
</feature>
<keyword evidence="3 6" id="KW-0812">Transmembrane</keyword>
<comment type="similarity">
    <text evidence="2">Belongs to the TMEM39 family.</text>
</comment>
<gene>
    <name evidence="8" type="primary">LOC103520660</name>
</gene>
<sequence>MLNMPTTSRFVFELGFLMFCLIVMGLQLINIYKTVWWLENSFQTYTMHFYLINTNVLYFCIVLLSQRFVYCVLCSFIRKIFDPSYCCIVERILRILLLGVLFASLIYLAVLIFPSSQYYHNMVALFYPIIMYFIFFGLKIEPFFDIQTSVIKNLTPGKPYHCCSTIPANIREEISLLKYDFNNKLKLAIFHSLTSGYYATIVPCLFTPNFVFYDCMWVSVFGLLATYMMFALVFIQVCPVSYLYILHQATMHLGKWTKIECRSSLHIPSHVWNENTLWPQGVLVKFNKEYYRGEGVCNAAEPNNVTHKKFWFVFKKTDFILNVLLVAQLGLFVIQMVVFIKCKEWHRFLCIIIIMLANYYLIFYLTRIYFAFGKCKKPLHVSSYESCMDTNKLNSMLLNNANTPRRKIFLATNVFIFIVVAILTVYSLSLCIIMFANTINVLIMS</sequence>
<feature type="transmembrane region" description="Helical" evidence="6">
    <location>
        <begin position="319"/>
        <end position="340"/>
    </location>
</feature>
<dbReference type="KEGG" id="dci:103520660"/>
<feature type="transmembrane region" description="Helical" evidence="6">
    <location>
        <begin position="56"/>
        <end position="81"/>
    </location>
</feature>
<comment type="subcellular location">
    <subcellularLocation>
        <location evidence="1">Membrane</location>
        <topology evidence="1">Multi-pass membrane protein</topology>
    </subcellularLocation>
</comment>
<evidence type="ECO:0000256" key="2">
    <source>
        <dbReference type="ARBA" id="ARBA00010737"/>
    </source>
</evidence>
<feature type="transmembrane region" description="Helical" evidence="6">
    <location>
        <begin position="346"/>
        <end position="370"/>
    </location>
</feature>
<feature type="transmembrane region" description="Helical" evidence="6">
    <location>
        <begin position="187"/>
        <end position="211"/>
    </location>
</feature>
<dbReference type="PANTHER" id="PTHR12995">
    <property type="entry name" value="FI21814P1"/>
    <property type="match status" value="1"/>
</dbReference>
<dbReference type="PaxDb" id="121845-A0A1S3DLJ6"/>
<evidence type="ECO:0000256" key="6">
    <source>
        <dbReference type="SAM" id="Phobius"/>
    </source>
</evidence>
<organism evidence="7 8">
    <name type="scientific">Diaphorina citri</name>
    <name type="common">Asian citrus psyllid</name>
    <dbReference type="NCBI Taxonomy" id="121845"/>
    <lineage>
        <taxon>Eukaryota</taxon>
        <taxon>Metazoa</taxon>
        <taxon>Ecdysozoa</taxon>
        <taxon>Arthropoda</taxon>
        <taxon>Hexapoda</taxon>
        <taxon>Insecta</taxon>
        <taxon>Pterygota</taxon>
        <taxon>Neoptera</taxon>
        <taxon>Paraneoptera</taxon>
        <taxon>Hemiptera</taxon>
        <taxon>Sternorrhyncha</taxon>
        <taxon>Psylloidea</taxon>
        <taxon>Psyllidae</taxon>
        <taxon>Diaphorininae</taxon>
        <taxon>Diaphorina</taxon>
    </lineage>
</organism>
<feature type="transmembrane region" description="Helical" evidence="6">
    <location>
        <begin position="119"/>
        <end position="138"/>
    </location>
</feature>
<feature type="transmembrane region" description="Helical" evidence="6">
    <location>
        <begin position="414"/>
        <end position="436"/>
    </location>
</feature>
<evidence type="ECO:0000256" key="1">
    <source>
        <dbReference type="ARBA" id="ARBA00004141"/>
    </source>
</evidence>
<evidence type="ECO:0000313" key="8">
    <source>
        <dbReference type="RefSeq" id="XP_008483984.2"/>
    </source>
</evidence>
<keyword evidence="5 6" id="KW-0472">Membrane</keyword>
<dbReference type="GO" id="GO:0016020">
    <property type="term" value="C:membrane"/>
    <property type="evidence" value="ECO:0007669"/>
    <property type="project" value="UniProtKB-SubCell"/>
</dbReference>
<dbReference type="AlphaFoldDB" id="A0A1S3DLJ6"/>